<dbReference type="HOGENOM" id="CLU_091588_2_0_10"/>
<dbReference type="PANTHER" id="PTHR42831">
    <property type="entry name" value="FE-S PROTEIN MATURATION AUXILIARY FACTOR YITW"/>
    <property type="match status" value="1"/>
</dbReference>
<protein>
    <submittedName>
        <fullName evidence="2">Putative metal-sulfur cluster biosynthetic enzyme</fullName>
    </submittedName>
</protein>
<feature type="domain" description="MIP18 family-like" evidence="1">
    <location>
        <begin position="18"/>
        <end position="85"/>
    </location>
</feature>
<evidence type="ECO:0000259" key="1">
    <source>
        <dbReference type="Pfam" id="PF01883"/>
    </source>
</evidence>
<dbReference type="InterPro" id="IPR034904">
    <property type="entry name" value="FSCA_dom_sf"/>
</dbReference>
<accession>H8KUZ6</accession>
<gene>
    <name evidence="2" type="ordered locus">Solca_2662</name>
</gene>
<dbReference type="Pfam" id="PF01883">
    <property type="entry name" value="FeS_assembly_P"/>
    <property type="match status" value="1"/>
</dbReference>
<reference evidence="2" key="1">
    <citation type="submission" date="2012-02" db="EMBL/GenBank/DDBJ databases">
        <title>The complete genome of Solitalea canadensis DSM 3403.</title>
        <authorList>
            <consortium name="US DOE Joint Genome Institute (JGI-PGF)"/>
            <person name="Lucas S."/>
            <person name="Copeland A."/>
            <person name="Lapidus A."/>
            <person name="Glavina del Rio T."/>
            <person name="Dalin E."/>
            <person name="Tice H."/>
            <person name="Bruce D."/>
            <person name="Goodwin L."/>
            <person name="Pitluck S."/>
            <person name="Peters L."/>
            <person name="Ovchinnikova G."/>
            <person name="Lu M."/>
            <person name="Kyrpides N."/>
            <person name="Mavromatis K."/>
            <person name="Ivanova N."/>
            <person name="Brettin T."/>
            <person name="Detter J.C."/>
            <person name="Han C."/>
            <person name="Larimer F."/>
            <person name="Land M."/>
            <person name="Hauser L."/>
            <person name="Markowitz V."/>
            <person name="Cheng J.-F."/>
            <person name="Hugenholtz P."/>
            <person name="Woyke T."/>
            <person name="Wu D."/>
            <person name="Spring S."/>
            <person name="Schroeder M."/>
            <person name="Kopitz M."/>
            <person name="Brambilla E."/>
            <person name="Klenk H.-P."/>
            <person name="Eisen J.A."/>
        </authorList>
    </citation>
    <scope>NUCLEOTIDE SEQUENCE</scope>
    <source>
        <strain evidence="2">DSM 3403</strain>
    </source>
</reference>
<organism evidence="2 3">
    <name type="scientific">Solitalea canadensis (strain ATCC 29591 / DSM 3403 / JCM 21819 / LMG 8368 / NBRC 15130 / NCIMB 12057 / USAM 9D)</name>
    <name type="common">Flexibacter canadensis</name>
    <dbReference type="NCBI Taxonomy" id="929556"/>
    <lineage>
        <taxon>Bacteria</taxon>
        <taxon>Pseudomonadati</taxon>
        <taxon>Bacteroidota</taxon>
        <taxon>Sphingobacteriia</taxon>
        <taxon>Sphingobacteriales</taxon>
        <taxon>Sphingobacteriaceae</taxon>
        <taxon>Solitalea</taxon>
    </lineage>
</organism>
<dbReference type="SUPFAM" id="SSF117916">
    <property type="entry name" value="Fe-S cluster assembly (FSCA) domain-like"/>
    <property type="match status" value="1"/>
</dbReference>
<dbReference type="RefSeq" id="WP_014680923.1">
    <property type="nucleotide sequence ID" value="NC_017770.1"/>
</dbReference>
<dbReference type="InterPro" id="IPR002744">
    <property type="entry name" value="MIP18-like"/>
</dbReference>
<dbReference type="InterPro" id="IPR052339">
    <property type="entry name" value="Fe-S_Maturation_MIP18"/>
</dbReference>
<evidence type="ECO:0000313" key="3">
    <source>
        <dbReference type="Proteomes" id="UP000007590"/>
    </source>
</evidence>
<dbReference type="AlphaFoldDB" id="H8KUZ6"/>
<dbReference type="KEGG" id="scn:Solca_2662"/>
<dbReference type="EMBL" id="CP003349">
    <property type="protein sequence ID" value="AFD07696.1"/>
    <property type="molecule type" value="Genomic_DNA"/>
</dbReference>
<dbReference type="Proteomes" id="UP000007590">
    <property type="component" value="Chromosome"/>
</dbReference>
<dbReference type="OrthoDB" id="9805360at2"/>
<dbReference type="Gene3D" id="3.30.300.130">
    <property type="entry name" value="Fe-S cluster assembly (FSCA)"/>
    <property type="match status" value="1"/>
</dbReference>
<dbReference type="STRING" id="929556.Solca_2662"/>
<proteinExistence type="predicted"/>
<name>H8KUZ6_SOLCM</name>
<dbReference type="PANTHER" id="PTHR42831:SF1">
    <property type="entry name" value="FE-S PROTEIN MATURATION AUXILIARY FACTOR YITW"/>
    <property type="match status" value="1"/>
</dbReference>
<sequence>METNSKKTFVEVQLEAIAAVQTCYDPEISVNIYELGLIYEINVSVDLDVQVIMTLTSAFCPAAQTLPLEVQHKIEAIEGVKTVTVEMTFDPPWTQDMMSEAAKLELGLL</sequence>
<keyword evidence="3" id="KW-1185">Reference proteome</keyword>
<evidence type="ECO:0000313" key="2">
    <source>
        <dbReference type="EMBL" id="AFD07696.1"/>
    </source>
</evidence>
<dbReference type="eggNOG" id="COG2151">
    <property type="taxonomic scope" value="Bacteria"/>
</dbReference>